<evidence type="ECO:0000313" key="9">
    <source>
        <dbReference type="EMBL" id="MST98883.1"/>
    </source>
</evidence>
<evidence type="ECO:0000256" key="6">
    <source>
        <dbReference type="ARBA" id="ARBA00023014"/>
    </source>
</evidence>
<dbReference type="PROSITE" id="PS00198">
    <property type="entry name" value="4FE4S_FER_1"/>
    <property type="match status" value="1"/>
</dbReference>
<dbReference type="EMBL" id="VUNS01000025">
    <property type="protein sequence ID" value="MST98883.1"/>
    <property type="molecule type" value="Genomic_DNA"/>
</dbReference>
<dbReference type="InterPro" id="IPR017896">
    <property type="entry name" value="4Fe4S_Fe-S-bd"/>
</dbReference>
<dbReference type="PANTHER" id="PTHR30176:SF3">
    <property type="entry name" value="FERREDOXIN-TYPE PROTEIN NAPH"/>
    <property type="match status" value="1"/>
</dbReference>
<dbReference type="CDD" id="cd16373">
    <property type="entry name" value="DMSOR_beta_like"/>
    <property type="match status" value="1"/>
</dbReference>
<proteinExistence type="predicted"/>
<protein>
    <submittedName>
        <fullName evidence="9">4Fe-4S dicluster domain-containing protein</fullName>
    </submittedName>
</protein>
<feature type="transmembrane region" description="Helical" evidence="7">
    <location>
        <begin position="113"/>
        <end position="133"/>
    </location>
</feature>
<dbReference type="PROSITE" id="PS51379">
    <property type="entry name" value="4FE4S_FER_2"/>
    <property type="match status" value="6"/>
</dbReference>
<dbReference type="InterPro" id="IPR051684">
    <property type="entry name" value="Electron_Trans/Redox"/>
</dbReference>
<dbReference type="InterPro" id="IPR017900">
    <property type="entry name" value="4Fe4S_Fe_S_CS"/>
</dbReference>
<dbReference type="RefSeq" id="WP_106051495.1">
    <property type="nucleotide sequence ID" value="NZ_VUNS01000025.1"/>
</dbReference>
<keyword evidence="5" id="KW-0408">Iron</keyword>
<feature type="domain" description="4Fe-4S ferredoxin-type" evidence="8">
    <location>
        <begin position="416"/>
        <end position="451"/>
    </location>
</feature>
<feature type="transmembrane region" description="Helical" evidence="7">
    <location>
        <begin position="52"/>
        <end position="75"/>
    </location>
</feature>
<dbReference type="GO" id="GO:0046872">
    <property type="term" value="F:metal ion binding"/>
    <property type="evidence" value="ECO:0007669"/>
    <property type="project" value="UniProtKB-KW"/>
</dbReference>
<feature type="transmembrane region" description="Helical" evidence="7">
    <location>
        <begin position="177"/>
        <end position="196"/>
    </location>
</feature>
<gene>
    <name evidence="9" type="ORF">FYJ85_17750</name>
</gene>
<dbReference type="Pfam" id="PF12801">
    <property type="entry name" value="Fer4_5"/>
    <property type="match status" value="2"/>
</dbReference>
<name>A0A844G6W8_9BACT</name>
<dbReference type="SUPFAM" id="SSF54862">
    <property type="entry name" value="4Fe-4S ferredoxins"/>
    <property type="match status" value="2"/>
</dbReference>
<dbReference type="AlphaFoldDB" id="A0A844G6W8"/>
<keyword evidence="3" id="KW-0479">Metal-binding</keyword>
<dbReference type="Pfam" id="PF00037">
    <property type="entry name" value="Fer4"/>
    <property type="match status" value="2"/>
</dbReference>
<keyword evidence="6" id="KW-0411">Iron-sulfur</keyword>
<evidence type="ECO:0000256" key="2">
    <source>
        <dbReference type="ARBA" id="ARBA00022485"/>
    </source>
</evidence>
<dbReference type="GO" id="GO:0051539">
    <property type="term" value="F:4 iron, 4 sulfur cluster binding"/>
    <property type="evidence" value="ECO:0007669"/>
    <property type="project" value="UniProtKB-KW"/>
</dbReference>
<keyword evidence="2" id="KW-0004">4Fe-4S</keyword>
<dbReference type="Gene3D" id="3.30.70.20">
    <property type="match status" value="3"/>
</dbReference>
<feature type="domain" description="4Fe-4S ferredoxin-type" evidence="8">
    <location>
        <begin position="375"/>
        <end position="408"/>
    </location>
</feature>
<keyword evidence="7" id="KW-0472">Membrane</keyword>
<evidence type="ECO:0000256" key="3">
    <source>
        <dbReference type="ARBA" id="ARBA00022723"/>
    </source>
</evidence>
<evidence type="ECO:0000259" key="8">
    <source>
        <dbReference type="PROSITE" id="PS51379"/>
    </source>
</evidence>
<keyword evidence="1" id="KW-0813">Transport</keyword>
<dbReference type="Proteomes" id="UP000435649">
    <property type="component" value="Unassembled WGS sequence"/>
</dbReference>
<keyword evidence="10" id="KW-1185">Reference proteome</keyword>
<evidence type="ECO:0000256" key="1">
    <source>
        <dbReference type="ARBA" id="ARBA00022448"/>
    </source>
</evidence>
<evidence type="ECO:0000256" key="5">
    <source>
        <dbReference type="ARBA" id="ARBA00023004"/>
    </source>
</evidence>
<evidence type="ECO:0000313" key="10">
    <source>
        <dbReference type="Proteomes" id="UP000435649"/>
    </source>
</evidence>
<feature type="domain" description="4Fe-4S ferredoxin-type" evidence="8">
    <location>
        <begin position="251"/>
        <end position="277"/>
    </location>
</feature>
<accession>A0A844G6W8</accession>
<dbReference type="Pfam" id="PF12800">
    <property type="entry name" value="Fer4_4"/>
    <property type="match status" value="1"/>
</dbReference>
<reference evidence="9 10" key="1">
    <citation type="submission" date="2019-08" db="EMBL/GenBank/DDBJ databases">
        <title>In-depth cultivation of the pig gut microbiome towards novel bacterial diversity and tailored functional studies.</title>
        <authorList>
            <person name="Wylensek D."/>
            <person name="Hitch T.C.A."/>
            <person name="Clavel T."/>
        </authorList>
    </citation>
    <scope>NUCLEOTIDE SEQUENCE [LARGE SCALE GENOMIC DNA]</scope>
    <source>
        <strain evidence="9 10">BBE-744-WT-12</strain>
    </source>
</reference>
<keyword evidence="7" id="KW-0812">Transmembrane</keyword>
<dbReference type="PANTHER" id="PTHR30176">
    <property type="entry name" value="FERREDOXIN-TYPE PROTEIN NAPH"/>
    <property type="match status" value="1"/>
</dbReference>
<evidence type="ECO:0000256" key="4">
    <source>
        <dbReference type="ARBA" id="ARBA00022982"/>
    </source>
</evidence>
<keyword evidence="7" id="KW-1133">Transmembrane helix</keyword>
<feature type="domain" description="4Fe-4S ferredoxin-type" evidence="8">
    <location>
        <begin position="456"/>
        <end position="485"/>
    </location>
</feature>
<sequence>MLKFRLLKYLRIVVSLLVLAGFLAGFSSLAVWCGEAAKGEFLPSFLRALTRFSVVSLVLFAVVAASALLAGRFYCSFCCPLGVMQDIFARLGRLVSFNRFRYKLQPNLKRTRCLVLLIAVLLALGGWIVPLGLLDPYSLFGRNAAGVGQALFIEGNNSLYGRVDSVVPLEPRPEVPLLPAALAGGLLLAVLGAAAYRGRIFCNTLCPVGAVLGLLARRAFFPLGLDPDKCMRCGQCVKVCKAGCIDVRNRRLDTERCVACMNCGAVCRFGAIRFGRRPEKEVPPEEPKQEVDRGRRAFLAAAGISAALALPAGRLIRHSASSGKAAGGVPPVMPPGAGSRDEFLRRCTGCGLCIANCTGHTLKPAFLEYGLAGMGQPVLSFEVGKCEFECRNCSNLCPTGALKKLTADEKHHCRIGEVRYYRERCVVVTDGTSCGACAEHCPTGALQMVPYRDHLTIPQVVEELCIGCGCCQYICPVSGAEGKAVMVHGVAEQTRAADPHRVLEKTETEQPETEEFPF</sequence>
<organism evidence="9 10">
    <name type="scientific">Victivallis lenta</name>
    <dbReference type="NCBI Taxonomy" id="2606640"/>
    <lineage>
        <taxon>Bacteria</taxon>
        <taxon>Pseudomonadati</taxon>
        <taxon>Lentisphaerota</taxon>
        <taxon>Lentisphaeria</taxon>
        <taxon>Victivallales</taxon>
        <taxon>Victivallaceae</taxon>
        <taxon>Victivallis</taxon>
    </lineage>
</organism>
<comment type="caution">
    <text evidence="9">The sequence shown here is derived from an EMBL/GenBank/DDBJ whole genome shotgun (WGS) entry which is preliminary data.</text>
</comment>
<dbReference type="GO" id="GO:0005886">
    <property type="term" value="C:plasma membrane"/>
    <property type="evidence" value="ECO:0007669"/>
    <property type="project" value="TreeGrafter"/>
</dbReference>
<feature type="domain" description="4Fe-4S ferredoxin-type" evidence="8">
    <location>
        <begin position="221"/>
        <end position="250"/>
    </location>
</feature>
<keyword evidence="4" id="KW-0249">Electron transport</keyword>
<evidence type="ECO:0000256" key="7">
    <source>
        <dbReference type="SAM" id="Phobius"/>
    </source>
</evidence>
<feature type="domain" description="4Fe-4S ferredoxin-type" evidence="8">
    <location>
        <begin position="336"/>
        <end position="367"/>
    </location>
</feature>
<dbReference type="Pfam" id="PF12838">
    <property type="entry name" value="Fer4_7"/>
    <property type="match status" value="1"/>
</dbReference>